<dbReference type="RefSeq" id="XP_070880570.1">
    <property type="nucleotide sequence ID" value="XM_071030613.1"/>
</dbReference>
<dbReference type="EMBL" id="JBFXLQ010000090">
    <property type="protein sequence ID" value="KAL2860676.1"/>
    <property type="molecule type" value="Genomic_DNA"/>
</dbReference>
<proteinExistence type="predicted"/>
<evidence type="ECO:0000313" key="1">
    <source>
        <dbReference type="EMBL" id="KAL2860676.1"/>
    </source>
</evidence>
<evidence type="ECO:0000313" key="2">
    <source>
        <dbReference type="Proteomes" id="UP001610432"/>
    </source>
</evidence>
<accession>A0ABR4L827</accession>
<name>A0ABR4L827_9EURO</name>
<sequence>MERGVEGMPKAHSTSLDRRIFIDNCYFWLGRWLICWDSLFPRCLNPTGCIRKPLEPRLKTPGQWFQPAEFGSSQKVETLLGLITTLSLVKARLDHS</sequence>
<keyword evidence="2" id="KW-1185">Reference proteome</keyword>
<dbReference type="Proteomes" id="UP001610432">
    <property type="component" value="Unassembled WGS sequence"/>
</dbReference>
<organism evidence="1 2">
    <name type="scientific">Aspergillus lucknowensis</name>
    <dbReference type="NCBI Taxonomy" id="176173"/>
    <lineage>
        <taxon>Eukaryota</taxon>
        <taxon>Fungi</taxon>
        <taxon>Dikarya</taxon>
        <taxon>Ascomycota</taxon>
        <taxon>Pezizomycotina</taxon>
        <taxon>Eurotiomycetes</taxon>
        <taxon>Eurotiomycetidae</taxon>
        <taxon>Eurotiales</taxon>
        <taxon>Aspergillaceae</taxon>
        <taxon>Aspergillus</taxon>
        <taxon>Aspergillus subgen. Nidulantes</taxon>
    </lineage>
</organism>
<protein>
    <submittedName>
        <fullName evidence="1">Uncharacterized protein</fullName>
    </submittedName>
</protein>
<gene>
    <name evidence="1" type="ORF">BJX67DRAFT_368262</name>
</gene>
<reference evidence="1 2" key="1">
    <citation type="submission" date="2024-07" db="EMBL/GenBank/DDBJ databases">
        <title>Section-level genome sequencing and comparative genomics of Aspergillus sections Usti and Cavernicolus.</title>
        <authorList>
            <consortium name="Lawrence Berkeley National Laboratory"/>
            <person name="Nybo J.L."/>
            <person name="Vesth T.C."/>
            <person name="Theobald S."/>
            <person name="Frisvad J.C."/>
            <person name="Larsen T.O."/>
            <person name="Kjaerboelling I."/>
            <person name="Rothschild-Mancinelli K."/>
            <person name="Lyhne E.K."/>
            <person name="Kogle M.E."/>
            <person name="Barry K."/>
            <person name="Clum A."/>
            <person name="Na H."/>
            <person name="Ledsgaard L."/>
            <person name="Lin J."/>
            <person name="Lipzen A."/>
            <person name="Kuo A."/>
            <person name="Riley R."/>
            <person name="Mondo S."/>
            <person name="Labutti K."/>
            <person name="Haridas S."/>
            <person name="Pangalinan J."/>
            <person name="Salamov A.A."/>
            <person name="Simmons B.A."/>
            <person name="Magnuson J.K."/>
            <person name="Chen J."/>
            <person name="Drula E."/>
            <person name="Henrissat B."/>
            <person name="Wiebenga A."/>
            <person name="Lubbers R.J."/>
            <person name="Gomes A.C."/>
            <person name="Macurrencykelacurrency M.R."/>
            <person name="Stajich J."/>
            <person name="Grigoriev I.V."/>
            <person name="Mortensen U.H."/>
            <person name="De Vries R.P."/>
            <person name="Baker S.E."/>
            <person name="Andersen M.R."/>
        </authorList>
    </citation>
    <scope>NUCLEOTIDE SEQUENCE [LARGE SCALE GENOMIC DNA]</scope>
    <source>
        <strain evidence="1 2">CBS 449.75</strain>
    </source>
</reference>
<dbReference type="GeneID" id="98145685"/>
<comment type="caution">
    <text evidence="1">The sequence shown here is derived from an EMBL/GenBank/DDBJ whole genome shotgun (WGS) entry which is preliminary data.</text>
</comment>